<protein>
    <recommendedName>
        <fullName evidence="6">Mutator family transposase</fullName>
    </recommendedName>
</protein>
<proteinExistence type="inferred from homology"/>
<dbReference type="Pfam" id="PF00872">
    <property type="entry name" value="Transposase_mut"/>
    <property type="match status" value="1"/>
</dbReference>
<evidence type="ECO:0000256" key="5">
    <source>
        <dbReference type="ARBA" id="ARBA00023172"/>
    </source>
</evidence>
<feature type="region of interest" description="Disordered" evidence="7">
    <location>
        <begin position="1"/>
        <end position="20"/>
    </location>
</feature>
<organism evidence="8 9">
    <name type="scientific">Mycolicibacter kumamotonensis</name>
    <dbReference type="NCBI Taxonomy" id="354243"/>
    <lineage>
        <taxon>Bacteria</taxon>
        <taxon>Bacillati</taxon>
        <taxon>Actinomycetota</taxon>
        <taxon>Actinomycetes</taxon>
        <taxon>Mycobacteriales</taxon>
        <taxon>Mycobacteriaceae</taxon>
        <taxon>Mycolicibacter</taxon>
    </lineage>
</organism>
<dbReference type="Proteomes" id="UP000192713">
    <property type="component" value="Unassembled WGS sequence"/>
</dbReference>
<comment type="caution">
    <text evidence="8">The sequence shown here is derived from an EMBL/GenBank/DDBJ whole genome shotgun (WGS) entry which is preliminary data.</text>
</comment>
<dbReference type="AlphaFoldDB" id="A0A1X0DKC9"/>
<dbReference type="EMBL" id="MVHU01000092">
    <property type="protein sequence ID" value="ORA72310.1"/>
    <property type="molecule type" value="Genomic_DNA"/>
</dbReference>
<evidence type="ECO:0000313" key="8">
    <source>
        <dbReference type="EMBL" id="ORA72310.1"/>
    </source>
</evidence>
<comment type="function">
    <text evidence="1 6">Required for the transposition of the insertion element.</text>
</comment>
<evidence type="ECO:0000313" key="9">
    <source>
        <dbReference type="Proteomes" id="UP000192713"/>
    </source>
</evidence>
<dbReference type="PANTHER" id="PTHR33217">
    <property type="entry name" value="TRANSPOSASE FOR INSERTION SEQUENCE ELEMENT IS1081"/>
    <property type="match status" value="1"/>
</dbReference>
<dbReference type="GO" id="GO:0006313">
    <property type="term" value="P:DNA transposition"/>
    <property type="evidence" value="ECO:0007669"/>
    <property type="project" value="UniProtKB-UniRule"/>
</dbReference>
<comment type="similarity">
    <text evidence="2 6">Belongs to the transposase mutator family.</text>
</comment>
<reference evidence="8 9" key="1">
    <citation type="submission" date="2017-02" db="EMBL/GenBank/DDBJ databases">
        <title>The new phylogeny of genus Mycobacterium.</title>
        <authorList>
            <person name="Tortoli E."/>
            <person name="Trovato A."/>
            <person name="Cirillo D.M."/>
        </authorList>
    </citation>
    <scope>NUCLEOTIDE SEQUENCE [LARGE SCALE GENOMIC DNA]</scope>
    <source>
        <strain evidence="8 9">DSM 45093</strain>
    </source>
</reference>
<evidence type="ECO:0000256" key="3">
    <source>
        <dbReference type="ARBA" id="ARBA00022578"/>
    </source>
</evidence>
<accession>A0A1X0DKC9</accession>
<keyword evidence="5 6" id="KW-0233">DNA recombination</keyword>
<evidence type="ECO:0000256" key="2">
    <source>
        <dbReference type="ARBA" id="ARBA00010961"/>
    </source>
</evidence>
<evidence type="ECO:0000256" key="4">
    <source>
        <dbReference type="ARBA" id="ARBA00023125"/>
    </source>
</evidence>
<dbReference type="PANTHER" id="PTHR33217:SF9">
    <property type="entry name" value="MUTATOR FAMILY TRANSPOSASE"/>
    <property type="match status" value="1"/>
</dbReference>
<sequence>MLTVVHDAESSNEEAGSSRSVLDEIVRDGARKMLAAALEAEVAAYIAQFTDVLDENGHRLVVRNGHHQERTVLTAAGAVAVKAPRVNDKRINAETGQRCRFSSAILPAWARKSPQMAEVLPLLYLHGLSSGDFGPALEQFLGTGAGLSASAITRLTAQWQDEAKAFAARDLSGTDYVYVWVDGIHLKVRLEQEKLCLLVMIGVRADGRKELVALTDGYRESAEGWADLLRDCRRRGMTAPVLAVGDGALGFWKALREVFPDTREQRCWWHKQGNVLAVLPKSAHPGALAALKDIYNAEDIDKAQLAIKAFEIDYGAKYPKAVAKIVDDADVLLEFFKYPAEHWIHLRTTNPIESTFATVRLRTKVTKGPGSRAAGLAMAYKLIEAAQARWRKVNAPELVALVRAGAVFHKGKLLERPTDITPKPSTGEPATAGSEVA</sequence>
<dbReference type="NCBIfam" id="NF033543">
    <property type="entry name" value="transpos_IS256"/>
    <property type="match status" value="1"/>
</dbReference>
<gene>
    <name evidence="8" type="ORF">BST28_22810</name>
</gene>
<keyword evidence="6" id="KW-0814">Transposable element</keyword>
<dbReference type="RefSeq" id="WP_083083218.1">
    <property type="nucleotide sequence ID" value="NZ_MVHU01000092.1"/>
</dbReference>
<name>A0A1X0DKC9_9MYCO</name>
<evidence type="ECO:0000256" key="6">
    <source>
        <dbReference type="RuleBase" id="RU365089"/>
    </source>
</evidence>
<dbReference type="InterPro" id="IPR001207">
    <property type="entry name" value="Transposase_mutator"/>
</dbReference>
<dbReference type="GO" id="GO:0003677">
    <property type="term" value="F:DNA binding"/>
    <property type="evidence" value="ECO:0007669"/>
    <property type="project" value="UniProtKB-UniRule"/>
</dbReference>
<evidence type="ECO:0000256" key="1">
    <source>
        <dbReference type="ARBA" id="ARBA00002190"/>
    </source>
</evidence>
<dbReference type="PROSITE" id="PS01007">
    <property type="entry name" value="TRANSPOSASE_MUTATOR"/>
    <property type="match status" value="1"/>
</dbReference>
<dbReference type="GO" id="GO:0004803">
    <property type="term" value="F:transposase activity"/>
    <property type="evidence" value="ECO:0007669"/>
    <property type="project" value="UniProtKB-UniRule"/>
</dbReference>
<keyword evidence="4 6" id="KW-0238">DNA-binding</keyword>
<keyword evidence="3 6" id="KW-0815">Transposition</keyword>
<feature type="region of interest" description="Disordered" evidence="7">
    <location>
        <begin position="416"/>
        <end position="437"/>
    </location>
</feature>
<evidence type="ECO:0000256" key="7">
    <source>
        <dbReference type="SAM" id="MobiDB-lite"/>
    </source>
</evidence>